<gene>
    <name evidence="1" type="ORF">Pr1d_49380</name>
</gene>
<evidence type="ECO:0000313" key="2">
    <source>
        <dbReference type="Proteomes" id="UP000323917"/>
    </source>
</evidence>
<proteinExistence type="predicted"/>
<organism evidence="1 2">
    <name type="scientific">Bythopirellula goksoeyrii</name>
    <dbReference type="NCBI Taxonomy" id="1400387"/>
    <lineage>
        <taxon>Bacteria</taxon>
        <taxon>Pseudomonadati</taxon>
        <taxon>Planctomycetota</taxon>
        <taxon>Planctomycetia</taxon>
        <taxon>Pirellulales</taxon>
        <taxon>Lacipirellulaceae</taxon>
        <taxon>Bythopirellula</taxon>
    </lineage>
</organism>
<reference evidence="1 2" key="1">
    <citation type="submission" date="2019-08" db="EMBL/GenBank/DDBJ databases">
        <title>Deep-cultivation of Planctomycetes and their phenomic and genomic characterization uncovers novel biology.</title>
        <authorList>
            <person name="Wiegand S."/>
            <person name="Jogler M."/>
            <person name="Boedeker C."/>
            <person name="Pinto D."/>
            <person name="Vollmers J."/>
            <person name="Rivas-Marin E."/>
            <person name="Kohn T."/>
            <person name="Peeters S.H."/>
            <person name="Heuer A."/>
            <person name="Rast P."/>
            <person name="Oberbeckmann S."/>
            <person name="Bunk B."/>
            <person name="Jeske O."/>
            <person name="Meyerdierks A."/>
            <person name="Storesund J.E."/>
            <person name="Kallscheuer N."/>
            <person name="Luecker S."/>
            <person name="Lage O.M."/>
            <person name="Pohl T."/>
            <person name="Merkel B.J."/>
            <person name="Hornburger P."/>
            <person name="Mueller R.-W."/>
            <person name="Bruemmer F."/>
            <person name="Labrenz M."/>
            <person name="Spormann A.M."/>
            <person name="Op den Camp H."/>
            <person name="Overmann J."/>
            <person name="Amann R."/>
            <person name="Jetten M.S.M."/>
            <person name="Mascher T."/>
            <person name="Medema M.H."/>
            <person name="Devos D.P."/>
            <person name="Kaster A.-K."/>
            <person name="Ovreas L."/>
            <person name="Rohde M."/>
            <person name="Galperin M.Y."/>
            <person name="Jogler C."/>
        </authorList>
    </citation>
    <scope>NUCLEOTIDE SEQUENCE [LARGE SCALE GENOMIC DNA]</scope>
    <source>
        <strain evidence="1 2">Pr1d</strain>
    </source>
</reference>
<protein>
    <submittedName>
        <fullName evidence="1">Uncharacterized protein</fullName>
    </submittedName>
</protein>
<name>A0A5B9QIQ7_9BACT</name>
<dbReference type="EMBL" id="CP042913">
    <property type="protein sequence ID" value="QEG37592.1"/>
    <property type="molecule type" value="Genomic_DNA"/>
</dbReference>
<dbReference type="AlphaFoldDB" id="A0A5B9QIQ7"/>
<accession>A0A5B9QIQ7</accession>
<sequence length="108" mass="11732">MPTKITNSDAASHKTIVFFAIDTLLAFHRRDRTYHLPLSYHIRGLASLDDGLLLAAGFTDCGRLPTFAHYSPGVDVETFGLQNCEAIMTNAGTSAGETVTVDDRWGST</sequence>
<evidence type="ECO:0000313" key="1">
    <source>
        <dbReference type="EMBL" id="QEG37592.1"/>
    </source>
</evidence>
<keyword evidence="2" id="KW-1185">Reference proteome</keyword>
<dbReference type="Proteomes" id="UP000323917">
    <property type="component" value="Chromosome"/>
</dbReference>
<dbReference type="KEGG" id="bgok:Pr1d_49380"/>